<evidence type="ECO:0000256" key="3">
    <source>
        <dbReference type="ARBA" id="ARBA00023163"/>
    </source>
</evidence>
<dbReference type="InterPro" id="IPR023187">
    <property type="entry name" value="Tscrpt_reg_MarR-type_CS"/>
</dbReference>
<dbReference type="InterPro" id="IPR036390">
    <property type="entry name" value="WH_DNA-bd_sf"/>
</dbReference>
<evidence type="ECO:0000313" key="6">
    <source>
        <dbReference type="Proteomes" id="UP000199258"/>
    </source>
</evidence>
<dbReference type="InterPro" id="IPR036388">
    <property type="entry name" value="WH-like_DNA-bd_sf"/>
</dbReference>
<dbReference type="EMBL" id="FNDT01000010">
    <property type="protein sequence ID" value="SDI37062.1"/>
    <property type="molecule type" value="Genomic_DNA"/>
</dbReference>
<protein>
    <submittedName>
        <fullName evidence="5">DNA-binding transcriptional regulator, MarR family</fullName>
    </submittedName>
</protein>
<dbReference type="InterPro" id="IPR000835">
    <property type="entry name" value="HTH_MarR-typ"/>
</dbReference>
<dbReference type="SUPFAM" id="SSF46785">
    <property type="entry name" value="Winged helix' DNA-binding domain"/>
    <property type="match status" value="1"/>
</dbReference>
<dbReference type="GO" id="GO:0003677">
    <property type="term" value="F:DNA binding"/>
    <property type="evidence" value="ECO:0007669"/>
    <property type="project" value="UniProtKB-KW"/>
</dbReference>
<keyword evidence="6" id="KW-1185">Reference proteome</keyword>
<dbReference type="Pfam" id="PF01047">
    <property type="entry name" value="MarR"/>
    <property type="match status" value="1"/>
</dbReference>
<organism evidence="5 6">
    <name type="scientific">Arthrobacter subterraneus</name>
    <dbReference type="NCBI Taxonomy" id="335973"/>
    <lineage>
        <taxon>Bacteria</taxon>
        <taxon>Bacillati</taxon>
        <taxon>Actinomycetota</taxon>
        <taxon>Actinomycetes</taxon>
        <taxon>Micrococcales</taxon>
        <taxon>Micrococcaceae</taxon>
        <taxon>Arthrobacter</taxon>
    </lineage>
</organism>
<dbReference type="PRINTS" id="PR00598">
    <property type="entry name" value="HTHMARR"/>
</dbReference>
<dbReference type="Proteomes" id="UP000199258">
    <property type="component" value="Unassembled WGS sequence"/>
</dbReference>
<dbReference type="OrthoDB" id="122135at2"/>
<dbReference type="SMART" id="SM00347">
    <property type="entry name" value="HTH_MARR"/>
    <property type="match status" value="1"/>
</dbReference>
<dbReference type="GO" id="GO:0003700">
    <property type="term" value="F:DNA-binding transcription factor activity"/>
    <property type="evidence" value="ECO:0007669"/>
    <property type="project" value="InterPro"/>
</dbReference>
<proteinExistence type="predicted"/>
<name>A0A1G8K0U1_9MICC</name>
<keyword evidence="2 5" id="KW-0238">DNA-binding</keyword>
<reference evidence="5 6" key="1">
    <citation type="submission" date="2016-10" db="EMBL/GenBank/DDBJ databases">
        <authorList>
            <person name="de Groot N.N."/>
        </authorList>
    </citation>
    <scope>NUCLEOTIDE SEQUENCE [LARGE SCALE GENOMIC DNA]</scope>
    <source>
        <strain evidence="5 6">NP_1H</strain>
    </source>
</reference>
<dbReference type="PANTHER" id="PTHR42756:SF1">
    <property type="entry name" value="TRANSCRIPTIONAL REPRESSOR OF EMRAB OPERON"/>
    <property type="match status" value="1"/>
</dbReference>
<evidence type="ECO:0000259" key="4">
    <source>
        <dbReference type="PROSITE" id="PS50995"/>
    </source>
</evidence>
<dbReference type="RefSeq" id="WP_090586866.1">
    <property type="nucleotide sequence ID" value="NZ_FNDT01000010.1"/>
</dbReference>
<dbReference type="PROSITE" id="PS01117">
    <property type="entry name" value="HTH_MARR_1"/>
    <property type="match status" value="1"/>
</dbReference>
<feature type="domain" description="HTH marR-type" evidence="4">
    <location>
        <begin position="9"/>
        <end position="137"/>
    </location>
</feature>
<dbReference type="PROSITE" id="PS50995">
    <property type="entry name" value="HTH_MARR_2"/>
    <property type="match status" value="1"/>
</dbReference>
<sequence length="154" mass="17658">MSDTDLWTTERLLTTAARLTENAWNERLLAIGITHASFITLRSIEAHGPLSQVDLAEHLHVTAQTVGRTLVRLEQQGLLLRQSSEYDRRTFRVSLTQLGRTRLAEAERHEREFMLDLHRASPELRPLLMELIEDLLPTRRQAENNTAGQPDRNA</sequence>
<accession>A0A1G8K0U1</accession>
<keyword evidence="3" id="KW-0804">Transcription</keyword>
<evidence type="ECO:0000256" key="2">
    <source>
        <dbReference type="ARBA" id="ARBA00023125"/>
    </source>
</evidence>
<gene>
    <name evidence="5" type="ORF">SAMN04488693_11026</name>
</gene>
<evidence type="ECO:0000256" key="1">
    <source>
        <dbReference type="ARBA" id="ARBA00023015"/>
    </source>
</evidence>
<evidence type="ECO:0000313" key="5">
    <source>
        <dbReference type="EMBL" id="SDI37062.1"/>
    </source>
</evidence>
<dbReference type="AlphaFoldDB" id="A0A1G8K0U1"/>
<dbReference type="PANTHER" id="PTHR42756">
    <property type="entry name" value="TRANSCRIPTIONAL REGULATOR, MARR"/>
    <property type="match status" value="1"/>
</dbReference>
<dbReference type="Gene3D" id="1.10.10.10">
    <property type="entry name" value="Winged helix-like DNA-binding domain superfamily/Winged helix DNA-binding domain"/>
    <property type="match status" value="1"/>
</dbReference>
<keyword evidence="1" id="KW-0805">Transcription regulation</keyword>